<evidence type="ECO:0000313" key="5">
    <source>
        <dbReference type="Proteomes" id="UP000263517"/>
    </source>
</evidence>
<evidence type="ECO:0000256" key="3">
    <source>
        <dbReference type="ARBA" id="ARBA00022691"/>
    </source>
</evidence>
<evidence type="ECO:0000256" key="1">
    <source>
        <dbReference type="ARBA" id="ARBA00022603"/>
    </source>
</evidence>
<dbReference type="PROSITE" id="PS00092">
    <property type="entry name" value="N6_MTASE"/>
    <property type="match status" value="1"/>
</dbReference>
<accession>A0A350P1U6</accession>
<comment type="caution">
    <text evidence="4">The sequence shown here is derived from an EMBL/GenBank/DDBJ whole genome shotgun (WGS) entry which is preliminary data.</text>
</comment>
<dbReference type="GO" id="GO:0032259">
    <property type="term" value="P:methylation"/>
    <property type="evidence" value="ECO:0007669"/>
    <property type="project" value="UniProtKB-KW"/>
</dbReference>
<keyword evidence="1" id="KW-0489">Methyltransferase</keyword>
<feature type="non-terminal residue" evidence="4">
    <location>
        <position position="146"/>
    </location>
</feature>
<dbReference type="AlphaFoldDB" id="A0A350P1U6"/>
<dbReference type="Proteomes" id="UP000263517">
    <property type="component" value="Unassembled WGS sequence"/>
</dbReference>
<dbReference type="GO" id="GO:0003676">
    <property type="term" value="F:nucleic acid binding"/>
    <property type="evidence" value="ECO:0007669"/>
    <property type="project" value="InterPro"/>
</dbReference>
<evidence type="ECO:0000313" key="4">
    <source>
        <dbReference type="EMBL" id="HAW75263.1"/>
    </source>
</evidence>
<sequence length="146" mass="16609">MSRQKDDFYPTPLVAIESLLDNENFDGDIWEPACGNGAISEPASAYNNVISTDLNDYGYGDSGIDFLMESKLLAPNIVTNPPYKLAQKFIEKAIELGAKKHCWLLRLSFLEGQQRRVSLFDKHRPSRVWVFSQRLTIWRGDEEPNG</sequence>
<reference evidence="4 5" key="1">
    <citation type="journal article" date="2018" name="Nat. Biotechnol.">
        <title>A standardized bacterial taxonomy based on genome phylogeny substantially revises the tree of life.</title>
        <authorList>
            <person name="Parks D.H."/>
            <person name="Chuvochina M."/>
            <person name="Waite D.W."/>
            <person name="Rinke C."/>
            <person name="Skarshewski A."/>
            <person name="Chaumeil P.A."/>
            <person name="Hugenholtz P."/>
        </authorList>
    </citation>
    <scope>NUCLEOTIDE SEQUENCE [LARGE SCALE GENOMIC DNA]</scope>
    <source>
        <strain evidence="4">UBA11978</strain>
    </source>
</reference>
<dbReference type="EMBL" id="DNAN01000201">
    <property type="protein sequence ID" value="HAW75263.1"/>
    <property type="molecule type" value="Genomic_DNA"/>
</dbReference>
<dbReference type="GO" id="GO:0008168">
    <property type="term" value="F:methyltransferase activity"/>
    <property type="evidence" value="ECO:0007669"/>
    <property type="project" value="UniProtKB-KW"/>
</dbReference>
<keyword evidence="2" id="KW-0808">Transferase</keyword>
<name>A0A350P1U6_9ALTE</name>
<organism evidence="4 5">
    <name type="scientific">Alteromonas australica</name>
    <dbReference type="NCBI Taxonomy" id="589873"/>
    <lineage>
        <taxon>Bacteria</taxon>
        <taxon>Pseudomonadati</taxon>
        <taxon>Pseudomonadota</taxon>
        <taxon>Gammaproteobacteria</taxon>
        <taxon>Alteromonadales</taxon>
        <taxon>Alteromonadaceae</taxon>
        <taxon>Alteromonas/Salinimonas group</taxon>
        <taxon>Alteromonas</taxon>
    </lineage>
</organism>
<evidence type="ECO:0000256" key="2">
    <source>
        <dbReference type="ARBA" id="ARBA00022679"/>
    </source>
</evidence>
<gene>
    <name evidence="4" type="ORF">DCW74_05935</name>
</gene>
<keyword evidence="3" id="KW-0949">S-adenosyl-L-methionine</keyword>
<dbReference type="InterPro" id="IPR002052">
    <property type="entry name" value="DNA_methylase_N6_adenine_CS"/>
</dbReference>
<protein>
    <submittedName>
        <fullName evidence="4">Uncharacterized protein</fullName>
    </submittedName>
</protein>
<proteinExistence type="predicted"/>